<keyword evidence="1" id="KW-0812">Transmembrane</keyword>
<feature type="transmembrane region" description="Helical" evidence="1">
    <location>
        <begin position="104"/>
        <end position="124"/>
    </location>
</feature>
<name>A0ABD2JPT6_HETSC</name>
<dbReference type="Proteomes" id="UP001620645">
    <property type="component" value="Unassembled WGS sequence"/>
</dbReference>
<evidence type="ECO:0000256" key="1">
    <source>
        <dbReference type="SAM" id="Phobius"/>
    </source>
</evidence>
<keyword evidence="3" id="KW-1185">Reference proteome</keyword>
<gene>
    <name evidence="2" type="ORF">niasHS_007781</name>
</gene>
<feature type="transmembrane region" description="Helical" evidence="1">
    <location>
        <begin position="29"/>
        <end position="47"/>
    </location>
</feature>
<reference evidence="2 3" key="1">
    <citation type="submission" date="2024-10" db="EMBL/GenBank/DDBJ databases">
        <authorList>
            <person name="Kim D."/>
        </authorList>
    </citation>
    <scope>NUCLEOTIDE SEQUENCE [LARGE SCALE GENOMIC DNA]</scope>
    <source>
        <strain evidence="2">Taebaek</strain>
    </source>
</reference>
<accession>A0ABD2JPT6</accession>
<dbReference type="EMBL" id="JBICCN010000118">
    <property type="protein sequence ID" value="KAL3092572.1"/>
    <property type="molecule type" value="Genomic_DNA"/>
</dbReference>
<evidence type="ECO:0000313" key="3">
    <source>
        <dbReference type="Proteomes" id="UP001620645"/>
    </source>
</evidence>
<feature type="transmembrane region" description="Helical" evidence="1">
    <location>
        <begin position="158"/>
        <end position="177"/>
    </location>
</feature>
<feature type="transmembrane region" description="Helical" evidence="1">
    <location>
        <begin position="131"/>
        <end position="152"/>
    </location>
</feature>
<comment type="caution">
    <text evidence="2">The sequence shown here is derived from an EMBL/GenBank/DDBJ whole genome shotgun (WGS) entry which is preliminary data.</text>
</comment>
<feature type="transmembrane region" description="Helical" evidence="1">
    <location>
        <begin position="54"/>
        <end position="84"/>
    </location>
</feature>
<keyword evidence="1" id="KW-0472">Membrane</keyword>
<sequence length="339" mass="38711">MKEICANELRYNATDQSSIGPNVRQWLQLGYWLLCALFLLFCAYPLFKLARERIALYILISKLLPALLFLFSSVLSYPFVIRLVAISQIVRQNLSMFSLVNHRLHIVALAANRAFAIILPILYSHKITKRCVLLQCVFLHLFSILLAPFYIFLAHYSWTYLIVSSSFYVAIAIKLAWIKAKNRSLNASQSVDKNSGRITLLLLILCEDVRDLFARMIGKVFSLIKKLKLTKIANVATQQSNQLANANTRHYINQLANANTRHYSNQLANANTPHYANANTRHYSNQLANANTPHYANANSRHYSNQLVNANSRHYINQLANANTRHYSNQLANANTRQQ</sequence>
<proteinExistence type="predicted"/>
<dbReference type="AlphaFoldDB" id="A0ABD2JPT6"/>
<keyword evidence="1" id="KW-1133">Transmembrane helix</keyword>
<organism evidence="2 3">
    <name type="scientific">Heterodera schachtii</name>
    <name type="common">Sugarbeet cyst nematode worm</name>
    <name type="synonym">Tylenchus schachtii</name>
    <dbReference type="NCBI Taxonomy" id="97005"/>
    <lineage>
        <taxon>Eukaryota</taxon>
        <taxon>Metazoa</taxon>
        <taxon>Ecdysozoa</taxon>
        <taxon>Nematoda</taxon>
        <taxon>Chromadorea</taxon>
        <taxon>Rhabditida</taxon>
        <taxon>Tylenchina</taxon>
        <taxon>Tylenchomorpha</taxon>
        <taxon>Tylenchoidea</taxon>
        <taxon>Heteroderidae</taxon>
        <taxon>Heteroderinae</taxon>
        <taxon>Heterodera</taxon>
    </lineage>
</organism>
<protein>
    <submittedName>
        <fullName evidence="2">Uncharacterized protein</fullName>
    </submittedName>
</protein>
<evidence type="ECO:0000313" key="2">
    <source>
        <dbReference type="EMBL" id="KAL3092572.1"/>
    </source>
</evidence>